<dbReference type="PRINTS" id="PR00313">
    <property type="entry name" value="CABNDNGRPT"/>
</dbReference>
<accession>A0A8B6X609</accession>
<dbReference type="InterPro" id="IPR011049">
    <property type="entry name" value="Serralysin-like_metalloprot_C"/>
</dbReference>
<reference evidence="5" key="1">
    <citation type="submission" date="2025-08" db="UniProtKB">
        <authorList>
            <consortium name="RefSeq"/>
        </authorList>
    </citation>
    <scope>IDENTIFICATION</scope>
</reference>
<comment type="subcellular location">
    <subcellularLocation>
        <location evidence="1">Secreted</location>
    </subcellularLocation>
</comment>
<dbReference type="PROSITE" id="PS00330">
    <property type="entry name" value="HEMOLYSIN_CALCIUM"/>
    <property type="match status" value="15"/>
</dbReference>
<dbReference type="Pfam" id="PF00353">
    <property type="entry name" value="HemolysinCabind"/>
    <property type="match status" value="12"/>
</dbReference>
<dbReference type="OrthoDB" id="223957at2"/>
<protein>
    <submittedName>
        <fullName evidence="5">Beta strand repeat-containing protein</fullName>
    </submittedName>
</protein>
<organism evidence="4 5">
    <name type="scientific">Derxia gummosa DSM 723</name>
    <dbReference type="NCBI Taxonomy" id="1121388"/>
    <lineage>
        <taxon>Bacteria</taxon>
        <taxon>Pseudomonadati</taxon>
        <taxon>Pseudomonadota</taxon>
        <taxon>Betaproteobacteria</taxon>
        <taxon>Burkholderiales</taxon>
        <taxon>Alcaligenaceae</taxon>
        <taxon>Derxia</taxon>
    </lineage>
</organism>
<dbReference type="PANTHER" id="PTHR38340:SF1">
    <property type="entry name" value="S-LAYER PROTEIN"/>
    <property type="match status" value="1"/>
</dbReference>
<sequence length="1133" mass="112348">MAIFTGNASSNTLIGGAGDDSISGLGGYDSLSGAAGNDFISGGDGNDTLEGGEGNDTLAGDAGNDSLTGGTGADSFVLGEGYDTIGDFDINADRIDVSGYGISDYATLQRLLGYDNAGNVTLSFWAAGSQRSTTFTGLWTTDFDPARVTLNTATTADALTGTNYGEVLISGLGNDTVVGGDGNDFIFGEGGNDLLYGGSGTPTGEIYGGNDTLVGGAGNDKLWGGGNDDVLEGGDGADTLEGGRGDDSLLGGTGADVFVLNAEGASENDRIGDFSSVEGDKLDLRNLGISDADTLQRLISNSESATSFSYRTGSGYTHTITFDGVAIAGIAPANLILSTTVSNDNVLGSSYADDLFGGLGNDTMAGTDGNDQLFGEGGNDVLYGGSASPLSEAYGGYDALFGGAGNDQLYGGGGNDTLDGGAGLDTLDGGIGDDTLGGGGGADVFVFRVSDNSSDTVLDFSQADGDRIDVSALGVGDFASLQRLMSTTYYNYGSTLVVAANGNTGYLTLNGVSFGQLTAADFIFSTDTVAGSLIGSSYGDALFGAGGNDTITGADGDDRLFGEAGNDVLYGGSGSPTGETYGGNDLLSGGAGNDQLFGGGYNDTLEGGAGNDTLDGGKHNDTLTGGSGADRFIVRNEGVTETNLVTDFSVADGDRLDVTALGISDFETVQRLFASSATGTTFTVRADGYTNTFQLRGLSASDLTAASFVFSTASTANAVTGGSGYDDLFGGRGNDTITGGDGYDRLFGESGNDVLYGGTASHVADRYDGYDFLSGGAGNDQLYGGGGYDTLDGGSGDDTLQGDDGYDTLIGGDGIDLASYAGEATGVRVNLLAGNVGRTGNNYAEDRLVGIEGAIGTDQADRFTGDAGDNLFFGGAGNDVLVGGAGNDVLNGGSGDDSLSGGAGLDVASYTLASGAISINLSTGIVSGADGEDALLSIEGVSGSGFADRITGSSAANLLMGNNGNDTISAGAGADTLVGGAGNDSLTGGSGADVFVFDSATGSDRVTDFSSGGDKLSFDASVWGLGDGDALLEGAVAIAGPGGFARGAELVIVTDGFSGSITSAASAAAAIGSATSAYAVGDDRLFVVNNGTQSAVWEFHADNANAAVEAGELSLVTLVVNTATTVVGDYQFV</sequence>
<dbReference type="AlphaFoldDB" id="A0A8B6X609"/>
<dbReference type="GO" id="GO:0005576">
    <property type="term" value="C:extracellular region"/>
    <property type="evidence" value="ECO:0007669"/>
    <property type="project" value="UniProtKB-SubCell"/>
</dbReference>
<feature type="region of interest" description="Disordered" evidence="3">
    <location>
        <begin position="42"/>
        <end position="66"/>
    </location>
</feature>
<evidence type="ECO:0000313" key="5">
    <source>
        <dbReference type="RefSeq" id="WP_028312012.1"/>
    </source>
</evidence>
<keyword evidence="4" id="KW-1185">Reference proteome</keyword>
<dbReference type="Proteomes" id="UP000675920">
    <property type="component" value="Unplaced"/>
</dbReference>
<dbReference type="InterPro" id="IPR050557">
    <property type="entry name" value="RTX_toxin/Mannuronan_C5-epim"/>
</dbReference>
<evidence type="ECO:0000256" key="3">
    <source>
        <dbReference type="SAM" id="MobiDB-lite"/>
    </source>
</evidence>
<keyword evidence="2" id="KW-0964">Secreted</keyword>
<dbReference type="RefSeq" id="WP_028312012.1">
    <property type="nucleotide sequence ID" value="NZ_AXWS01000014.1"/>
</dbReference>
<evidence type="ECO:0000313" key="4">
    <source>
        <dbReference type="Proteomes" id="UP000675920"/>
    </source>
</evidence>
<dbReference type="Gene3D" id="2.150.10.10">
    <property type="entry name" value="Serralysin-like metalloprotease, C-terminal"/>
    <property type="match status" value="9"/>
</dbReference>
<name>A0A8B6X609_9BURK</name>
<evidence type="ECO:0000256" key="2">
    <source>
        <dbReference type="ARBA" id="ARBA00022525"/>
    </source>
</evidence>
<proteinExistence type="predicted"/>
<evidence type="ECO:0000256" key="1">
    <source>
        <dbReference type="ARBA" id="ARBA00004613"/>
    </source>
</evidence>
<dbReference type="InterPro" id="IPR001343">
    <property type="entry name" value="Hemolysn_Ca-bd"/>
</dbReference>
<dbReference type="GO" id="GO:0005509">
    <property type="term" value="F:calcium ion binding"/>
    <property type="evidence" value="ECO:0007669"/>
    <property type="project" value="InterPro"/>
</dbReference>
<dbReference type="PANTHER" id="PTHR38340">
    <property type="entry name" value="S-LAYER PROTEIN"/>
    <property type="match status" value="1"/>
</dbReference>
<dbReference type="InterPro" id="IPR018511">
    <property type="entry name" value="Hemolysin-typ_Ca-bd_CS"/>
</dbReference>
<dbReference type="SUPFAM" id="SSF51120">
    <property type="entry name" value="beta-Roll"/>
    <property type="match status" value="8"/>
</dbReference>